<dbReference type="EMBL" id="CP036271">
    <property type="protein sequence ID" value="QDT53657.1"/>
    <property type="molecule type" value="Genomic_DNA"/>
</dbReference>
<dbReference type="OrthoDB" id="255196at2"/>
<keyword evidence="2" id="KW-1185">Reference proteome</keyword>
<reference evidence="1 2" key="1">
    <citation type="submission" date="2019-02" db="EMBL/GenBank/DDBJ databases">
        <title>Deep-cultivation of Planctomycetes and their phenomic and genomic characterization uncovers novel biology.</title>
        <authorList>
            <person name="Wiegand S."/>
            <person name="Jogler M."/>
            <person name="Boedeker C."/>
            <person name="Pinto D."/>
            <person name="Vollmers J."/>
            <person name="Rivas-Marin E."/>
            <person name="Kohn T."/>
            <person name="Peeters S.H."/>
            <person name="Heuer A."/>
            <person name="Rast P."/>
            <person name="Oberbeckmann S."/>
            <person name="Bunk B."/>
            <person name="Jeske O."/>
            <person name="Meyerdierks A."/>
            <person name="Storesund J.E."/>
            <person name="Kallscheuer N."/>
            <person name="Luecker S."/>
            <person name="Lage O.M."/>
            <person name="Pohl T."/>
            <person name="Merkel B.J."/>
            <person name="Hornburger P."/>
            <person name="Mueller R.-W."/>
            <person name="Bruemmer F."/>
            <person name="Labrenz M."/>
            <person name="Spormann A.M."/>
            <person name="Op den Camp H."/>
            <person name="Overmann J."/>
            <person name="Amann R."/>
            <person name="Jetten M.S.M."/>
            <person name="Mascher T."/>
            <person name="Medema M.H."/>
            <person name="Devos D.P."/>
            <person name="Kaster A.-K."/>
            <person name="Ovreas L."/>
            <person name="Rohde M."/>
            <person name="Galperin M.Y."/>
            <person name="Jogler C."/>
        </authorList>
    </citation>
    <scope>NUCLEOTIDE SEQUENCE [LARGE SCALE GENOMIC DNA]</scope>
    <source>
        <strain evidence="1 2">Pan44</strain>
    </source>
</reference>
<dbReference type="InParanoid" id="A0A517SBZ2"/>
<evidence type="ECO:0008006" key="3">
    <source>
        <dbReference type="Google" id="ProtNLM"/>
    </source>
</evidence>
<dbReference type="Gene3D" id="1.10.1740.10">
    <property type="match status" value="1"/>
</dbReference>
<name>A0A517SBZ2_9PLAN</name>
<protein>
    <recommendedName>
        <fullName evidence="3">RNA polymerase sigma factor</fullName>
    </recommendedName>
</protein>
<accession>A0A517SBZ2</accession>
<organism evidence="1 2">
    <name type="scientific">Caulifigura coniformis</name>
    <dbReference type="NCBI Taxonomy" id="2527983"/>
    <lineage>
        <taxon>Bacteria</taxon>
        <taxon>Pseudomonadati</taxon>
        <taxon>Planctomycetota</taxon>
        <taxon>Planctomycetia</taxon>
        <taxon>Planctomycetales</taxon>
        <taxon>Planctomycetaceae</taxon>
        <taxon>Caulifigura</taxon>
    </lineage>
</organism>
<dbReference type="RefSeq" id="WP_145029037.1">
    <property type="nucleotide sequence ID" value="NZ_CP036271.1"/>
</dbReference>
<dbReference type="Proteomes" id="UP000315700">
    <property type="component" value="Chromosome"/>
</dbReference>
<evidence type="ECO:0000313" key="1">
    <source>
        <dbReference type="EMBL" id="QDT53657.1"/>
    </source>
</evidence>
<sequence>MASSFPLTRWTLIARAVDGNQPASREHMGELLEQYWRPMFIHLKCKGMKHAQAEDLLQDFVLTLLDRNLLSVADPSKGKFRSLLLTALDRFLVSKFRHENAAKRSPGHVASLDAAELDVAQPPVDGVLAFERAWALDVLAETLARMKSECEEGDETVRWTLFDERVVRPLLGTAEPCDYVEFAKRHGLENEKVAMNMLVTAKRQFARVMRDVIAEYVSRSSRARVDARIGTGREAAEAVPAADLDLKEHQLRAAVEQEISELQRILAASRGVQELSDELVEHPQADRREPQKSMFFRMLAHGPKESSESLESLLNTGMETTDDALAVGLNEFLGAPLSRVPGLETDHWLTLGEFLTGEAPDARRLAAVKDWASAHRISRSGTVPPALANALYFVVLAAAITRGHRELTKLGETQLIAGLESLEQLTWFPAELLPMVREARRAIESRP</sequence>
<proteinExistence type="predicted"/>
<evidence type="ECO:0000313" key="2">
    <source>
        <dbReference type="Proteomes" id="UP000315700"/>
    </source>
</evidence>
<dbReference type="AlphaFoldDB" id="A0A517SBZ2"/>
<dbReference type="KEGG" id="ccos:Pan44_16800"/>
<gene>
    <name evidence="1" type="ORF">Pan44_16800</name>
</gene>